<dbReference type="SUPFAM" id="SSF53448">
    <property type="entry name" value="Nucleotide-diphospho-sugar transferases"/>
    <property type="match status" value="1"/>
</dbReference>
<reference evidence="2" key="1">
    <citation type="submission" date="2020-05" db="EMBL/GenBank/DDBJ databases">
        <authorList>
            <person name="Chiriac C."/>
            <person name="Salcher M."/>
            <person name="Ghai R."/>
            <person name="Kavagutti S V."/>
        </authorList>
    </citation>
    <scope>NUCLEOTIDE SEQUENCE</scope>
</reference>
<accession>A0A6J6V4G4</accession>
<dbReference type="PANTHER" id="PTHR43179:SF7">
    <property type="entry name" value="RHAMNOSYLTRANSFERASE WBBL"/>
    <property type="match status" value="1"/>
</dbReference>
<dbReference type="InterPro" id="IPR029044">
    <property type="entry name" value="Nucleotide-diphossugar_trans"/>
</dbReference>
<dbReference type="EMBL" id="CAEZZM010000109">
    <property type="protein sequence ID" value="CAB4766484.1"/>
    <property type="molecule type" value="Genomic_DNA"/>
</dbReference>
<dbReference type="Gene3D" id="3.90.550.10">
    <property type="entry name" value="Spore Coat Polysaccharide Biosynthesis Protein SpsA, Chain A"/>
    <property type="match status" value="2"/>
</dbReference>
<proteinExistence type="predicted"/>
<name>A0A6J6V4G4_9ZZZZ</name>
<feature type="domain" description="Glycosyltransferase 2-like" evidence="1">
    <location>
        <begin position="259"/>
        <end position="419"/>
    </location>
</feature>
<organism evidence="2">
    <name type="scientific">freshwater metagenome</name>
    <dbReference type="NCBI Taxonomy" id="449393"/>
    <lineage>
        <taxon>unclassified sequences</taxon>
        <taxon>metagenomes</taxon>
        <taxon>ecological metagenomes</taxon>
    </lineage>
</organism>
<dbReference type="InterPro" id="IPR001173">
    <property type="entry name" value="Glyco_trans_2-like"/>
</dbReference>
<sequence length="523" mass="57558">MSALPIVVVTSAAGRTNKELKRTALGLVQSAIRPLHWIVTQSTLEHERVTRMRPVRTSGMHIASSSINLDPQSVVVFLRAGDTLAPHALTVILEHLRTNPLAQMLYADSSHGRSGRFEEVSEVRRPGWSPERLRSQCYVGDTIIATAQMVEAAGGISLLADLHEHDRALRLSEHAQNISRVAELLTLSSQDRMLPSASLSAVQEHCTRVGIDAICTTPYTVPVVRVARRCATTPKISVIVPTRGTVETVRGNKVVLAAHAISTLLGATKYPSIEVIAVLDKETPDESRREIIAAGGGRLQVVDYDRPFNFAEKVNLGVVCSDGEYILLLNDDTEMISPDALETLVGLLQDPKVAMAGPMLLYEDGLIQSAGHILNPVPYDLYRHQSTDHVGAQYLLRAQREVSGVIAACALIKRSVFDEAGGLCTKFPSNYNDVDFGLKLHQLGYRTIWTPHAQFFHFESQTRSPKLQTFEMATIGARWRDMLDDDPYSNPQLERYVSVWKQNVIGQRSLLEALGPIAPIASK</sequence>
<dbReference type="PANTHER" id="PTHR43179">
    <property type="entry name" value="RHAMNOSYLTRANSFERASE WBBL"/>
    <property type="match status" value="1"/>
</dbReference>
<evidence type="ECO:0000259" key="1">
    <source>
        <dbReference type="Pfam" id="PF00535"/>
    </source>
</evidence>
<evidence type="ECO:0000313" key="2">
    <source>
        <dbReference type="EMBL" id="CAB4766484.1"/>
    </source>
</evidence>
<dbReference type="AlphaFoldDB" id="A0A6J6V4G4"/>
<protein>
    <submittedName>
        <fullName evidence="2">Unannotated protein</fullName>
    </submittedName>
</protein>
<dbReference type="Pfam" id="PF00535">
    <property type="entry name" value="Glycos_transf_2"/>
    <property type="match status" value="1"/>
</dbReference>
<gene>
    <name evidence="2" type="ORF">UFOPK2872_00898</name>
</gene>